<dbReference type="Proteomes" id="UP000294856">
    <property type="component" value="Unassembled WGS sequence"/>
</dbReference>
<evidence type="ECO:0000256" key="2">
    <source>
        <dbReference type="SAM" id="MobiDB-lite"/>
    </source>
</evidence>
<feature type="compositionally biased region" description="Basic and acidic residues" evidence="2">
    <location>
        <begin position="548"/>
        <end position="565"/>
    </location>
</feature>
<dbReference type="SUPFAM" id="SSF55729">
    <property type="entry name" value="Acyl-CoA N-acyltransferases (Nat)"/>
    <property type="match status" value="1"/>
</dbReference>
<dbReference type="InterPro" id="IPR016102">
    <property type="entry name" value="Succinyl-CoA_synth-like"/>
</dbReference>
<dbReference type="Gene3D" id="3.40.50.261">
    <property type="entry name" value="Succinyl-CoA synthetase domains"/>
    <property type="match status" value="2"/>
</dbReference>
<dbReference type="Gene3D" id="3.40.630.30">
    <property type="match status" value="1"/>
</dbReference>
<dbReference type="InterPro" id="IPR013815">
    <property type="entry name" value="ATP_grasp_subdomain_1"/>
</dbReference>
<dbReference type="InterPro" id="IPR003781">
    <property type="entry name" value="CoA-bd"/>
</dbReference>
<dbReference type="Gene3D" id="3.40.50.720">
    <property type="entry name" value="NAD(P)-binding Rossmann-like Domain"/>
    <property type="match status" value="1"/>
</dbReference>
<feature type="region of interest" description="Disordered" evidence="2">
    <location>
        <begin position="523"/>
        <end position="676"/>
    </location>
</feature>
<organism evidence="5 6">
    <name type="scientific">Nocardia alba</name>
    <dbReference type="NCBI Taxonomy" id="225051"/>
    <lineage>
        <taxon>Bacteria</taxon>
        <taxon>Bacillati</taxon>
        <taxon>Actinomycetota</taxon>
        <taxon>Actinomycetes</taxon>
        <taxon>Mycobacteriales</taxon>
        <taxon>Nocardiaceae</taxon>
        <taxon>Nocardia</taxon>
    </lineage>
</organism>
<dbReference type="GO" id="GO:0016747">
    <property type="term" value="F:acyltransferase activity, transferring groups other than amino-acyl groups"/>
    <property type="evidence" value="ECO:0007669"/>
    <property type="project" value="InterPro"/>
</dbReference>
<evidence type="ECO:0000313" key="6">
    <source>
        <dbReference type="Proteomes" id="UP000294856"/>
    </source>
</evidence>
<dbReference type="InterPro" id="IPR011761">
    <property type="entry name" value="ATP-grasp"/>
</dbReference>
<dbReference type="GO" id="GO:0046872">
    <property type="term" value="F:metal ion binding"/>
    <property type="evidence" value="ECO:0007669"/>
    <property type="project" value="InterPro"/>
</dbReference>
<dbReference type="Pfam" id="PF13607">
    <property type="entry name" value="Succ_CoA_lig"/>
    <property type="match status" value="1"/>
</dbReference>
<feature type="compositionally biased region" description="Gly residues" evidence="2">
    <location>
        <begin position="701"/>
        <end position="714"/>
    </location>
</feature>
<dbReference type="InterPro" id="IPR032875">
    <property type="entry name" value="Succ_CoA_lig_flav_dom"/>
</dbReference>
<dbReference type="RefSeq" id="WP_243655166.1">
    <property type="nucleotide sequence ID" value="NZ_SMFR01000010.1"/>
</dbReference>
<evidence type="ECO:0000259" key="3">
    <source>
        <dbReference type="PROSITE" id="PS50975"/>
    </source>
</evidence>
<feature type="compositionally biased region" description="Polar residues" evidence="2">
    <location>
        <begin position="638"/>
        <end position="652"/>
    </location>
</feature>
<dbReference type="STRING" id="1210063.GCA_001612665_05983"/>
<protein>
    <submittedName>
        <fullName evidence="5">Acetyltransferase (GNAT) family protein</fullName>
    </submittedName>
</protein>
<dbReference type="PROSITE" id="PS50975">
    <property type="entry name" value="ATP_GRASP"/>
    <property type="match status" value="1"/>
</dbReference>
<dbReference type="SUPFAM" id="SSF56059">
    <property type="entry name" value="Glutathione synthetase ATP-binding domain-like"/>
    <property type="match status" value="1"/>
</dbReference>
<dbReference type="AlphaFoldDB" id="A0A4R1F9T2"/>
<gene>
    <name evidence="5" type="ORF">DFR71_6481</name>
</gene>
<dbReference type="PANTHER" id="PTHR42793:SF1">
    <property type="entry name" value="PEPTIDYL-LYSINE N-ACETYLTRANSFERASE PATZ"/>
    <property type="match status" value="1"/>
</dbReference>
<feature type="region of interest" description="Disordered" evidence="2">
    <location>
        <begin position="1"/>
        <end position="20"/>
    </location>
</feature>
<dbReference type="Gene3D" id="3.30.470.20">
    <property type="entry name" value="ATP-grasp fold, B domain"/>
    <property type="match status" value="1"/>
</dbReference>
<name>A0A4R1F9T2_9NOCA</name>
<dbReference type="Pfam" id="PF13549">
    <property type="entry name" value="ATP-grasp_5"/>
    <property type="match status" value="1"/>
</dbReference>
<dbReference type="InterPro" id="IPR016181">
    <property type="entry name" value="Acyl_CoA_acyltransferase"/>
</dbReference>
<keyword evidence="6" id="KW-1185">Reference proteome</keyword>
<feature type="compositionally biased region" description="Basic and acidic residues" evidence="2">
    <location>
        <begin position="628"/>
        <end position="637"/>
    </location>
</feature>
<dbReference type="PANTHER" id="PTHR42793">
    <property type="entry name" value="COA BINDING DOMAIN CONTAINING PROTEIN"/>
    <property type="match status" value="1"/>
</dbReference>
<dbReference type="InterPro" id="IPR000182">
    <property type="entry name" value="GNAT_dom"/>
</dbReference>
<feature type="region of interest" description="Disordered" evidence="2">
    <location>
        <begin position="690"/>
        <end position="714"/>
    </location>
</feature>
<dbReference type="SUPFAM" id="SSF51735">
    <property type="entry name" value="NAD(P)-binding Rossmann-fold domains"/>
    <property type="match status" value="1"/>
</dbReference>
<dbReference type="InterPro" id="IPR036291">
    <property type="entry name" value="NAD(P)-bd_dom_sf"/>
</dbReference>
<dbReference type="Gene3D" id="3.30.1490.20">
    <property type="entry name" value="ATP-grasp fold, A domain"/>
    <property type="match status" value="1"/>
</dbReference>
<evidence type="ECO:0000256" key="1">
    <source>
        <dbReference type="PROSITE-ProRule" id="PRU00409"/>
    </source>
</evidence>
<evidence type="ECO:0000259" key="4">
    <source>
        <dbReference type="PROSITE" id="PS51186"/>
    </source>
</evidence>
<keyword evidence="1" id="KW-0067">ATP-binding</keyword>
<feature type="domain" description="ATP-grasp" evidence="3">
    <location>
        <begin position="868"/>
        <end position="906"/>
    </location>
</feature>
<feature type="domain" description="N-acetyltransferase" evidence="4">
    <location>
        <begin position="35"/>
        <end position="190"/>
    </location>
</feature>
<keyword evidence="1" id="KW-0547">Nucleotide-binding</keyword>
<dbReference type="CDD" id="cd04301">
    <property type="entry name" value="NAT_SF"/>
    <property type="match status" value="1"/>
</dbReference>
<dbReference type="PROSITE" id="PS51186">
    <property type="entry name" value="GNAT"/>
    <property type="match status" value="1"/>
</dbReference>
<dbReference type="Pfam" id="PF00583">
    <property type="entry name" value="Acetyltransf_1"/>
    <property type="match status" value="1"/>
</dbReference>
<dbReference type="SMART" id="SM00881">
    <property type="entry name" value="CoA_binding"/>
    <property type="match status" value="1"/>
</dbReference>
<keyword evidence="5" id="KW-0808">Transferase</keyword>
<comment type="caution">
    <text evidence="5">The sequence shown here is derived from an EMBL/GenBank/DDBJ whole genome shotgun (WGS) entry which is preliminary data.</text>
</comment>
<evidence type="ECO:0000313" key="5">
    <source>
        <dbReference type="EMBL" id="TCJ89572.1"/>
    </source>
</evidence>
<sequence>MTEPLLPDTADTPANPPAPPQHWYGDVLAADGGVVRVRPIVPADAGALAAFHTGLSDRTRYLRYFGPYPQISPKDMYRTTHVDYHDRVGLVAVLGTAIIAVARYELLARQGPRAAEVAFVVADEHQGRGLGSVLLEHLAGAAAENAVIAFVAEVLAENEAMITVFREAGYQLQRSRDGSEVHLEFAIDPTEALRTVRDSREAASEARSVGNLLAPGSVAVIGASPERTRVGGAVLANLLAGGFSGPVFPVNLHRRSVRGVRAYTTVSEIPDEVDLAVVAVPPAAIGAVLDDCMAKGVKGLVVLTAGFGETGAAGVAAEHDLVAAARGHGMRVVGPSALGIANTDPAVGLNATLAPVLPQRGRIGFFCQSGPLGAAILGEAAARNLGLSTFVSAGNRADVSGNDLLQYWDTAADTEVILLYLESFGNPRKFSRLARRVARGKPIVAVSSGRLAAGADMDRIVVRDLFGQAGIIQVDSISELFDCAALLACQPLPKGPRVAVVGNSAALNWLAIDAARSEGLRVHRPATAVDRGPGARPTEHGVQGARPQEPDSRSARPTERADRAGRTAWGFRGARRGSRGDDVGATERPVDSAGSTDRTGDSAGQADRIKGSPGSADRTRGSAGSVDRIGDSAKSIDRTSGSAGSTVWTRGSSGPADGAEGSAGPNDWTSGSAGSADRVSVSAGLIDRAGAEVDSTSRTESGGGWTARSGGGAIVDGPVDLGPEATPADFREAVLAALRSDEVDAVIVVVAPPVPVPMEGFGDALRAAAAAAPDKPVLTTFVAESGIPRQLAVRTTAGAPARGSIPSYPDPERAARALARVDRYARWRDRPVSPVVRPPGIDTVTAAALVEGWLAESGGRWLTDEQTARLLGCYGIDVVEFRAVRDAEQAVAAAEELGYPVAAKATGELWRRRPDLIGVRLDLWGPDAVRQAYTDLVEICGDPLLHVQRMATKGVGCVLRVTDDPSFGSVIQFGLSGMIIDLLGDRAYRALPLTQQEATALIDAPRAAPLLSEGPGRTGVDKAALAELAQRISALFDDIPQLRELSCDPVLAASASAEIIYARARIGPEPSRFDTGPRRLA</sequence>
<dbReference type="SUPFAM" id="SSF52210">
    <property type="entry name" value="Succinyl-CoA synthetase domains"/>
    <property type="match status" value="3"/>
</dbReference>
<dbReference type="EMBL" id="SMFR01000010">
    <property type="protein sequence ID" value="TCJ89572.1"/>
    <property type="molecule type" value="Genomic_DNA"/>
</dbReference>
<reference evidence="5 6" key="1">
    <citation type="submission" date="2019-03" db="EMBL/GenBank/DDBJ databases">
        <title>Genomic Encyclopedia of Type Strains, Phase IV (KMG-IV): sequencing the most valuable type-strain genomes for metagenomic binning, comparative biology and taxonomic classification.</title>
        <authorList>
            <person name="Goeker M."/>
        </authorList>
    </citation>
    <scope>NUCLEOTIDE SEQUENCE [LARGE SCALE GENOMIC DNA]</scope>
    <source>
        <strain evidence="5 6">DSM 44684</strain>
    </source>
</reference>
<proteinExistence type="predicted"/>
<dbReference type="GO" id="GO:0005524">
    <property type="term" value="F:ATP binding"/>
    <property type="evidence" value="ECO:0007669"/>
    <property type="project" value="UniProtKB-UniRule"/>
</dbReference>
<dbReference type="Pfam" id="PF13380">
    <property type="entry name" value="CoA_binding_2"/>
    <property type="match status" value="1"/>
</dbReference>
<accession>A0A4R1F9T2</accession>